<dbReference type="InterPro" id="IPR017441">
    <property type="entry name" value="Protein_kinase_ATP_BS"/>
</dbReference>
<dbReference type="SMART" id="SM00220">
    <property type="entry name" value="S_TKc"/>
    <property type="match status" value="1"/>
</dbReference>
<dbReference type="STRING" id="161767.ENSAPEP00000029317"/>
<dbReference type="Gene3D" id="3.30.200.20">
    <property type="entry name" value="Phosphorylase Kinase, domain 1"/>
    <property type="match status" value="1"/>
</dbReference>
<protein>
    <recommendedName>
        <fullName evidence="8">Protein kinase domain-containing protein</fullName>
    </recommendedName>
</protein>
<evidence type="ECO:0000256" key="5">
    <source>
        <dbReference type="ARBA" id="ARBA00022840"/>
    </source>
</evidence>
<feature type="domain" description="Protein kinase" evidence="8">
    <location>
        <begin position="16"/>
        <end position="329"/>
    </location>
</feature>
<evidence type="ECO:0000313" key="10">
    <source>
        <dbReference type="Proteomes" id="UP000265080"/>
    </source>
</evidence>
<dbReference type="GO" id="GO:0004674">
    <property type="term" value="F:protein serine/threonine kinase activity"/>
    <property type="evidence" value="ECO:0007669"/>
    <property type="project" value="UniProtKB-KW"/>
</dbReference>
<evidence type="ECO:0000313" key="9">
    <source>
        <dbReference type="Ensembl" id="ENSAPEP00000029317.1"/>
    </source>
</evidence>
<reference evidence="9" key="3">
    <citation type="submission" date="2025-09" db="UniProtKB">
        <authorList>
            <consortium name="Ensembl"/>
        </authorList>
    </citation>
    <scope>IDENTIFICATION</scope>
</reference>
<dbReference type="Proteomes" id="UP000265080">
    <property type="component" value="Chromosome 21"/>
</dbReference>
<dbReference type="InterPro" id="IPR000719">
    <property type="entry name" value="Prot_kinase_dom"/>
</dbReference>
<dbReference type="InterPro" id="IPR050494">
    <property type="entry name" value="Ser_Thr_dual-spec_kinase"/>
</dbReference>
<keyword evidence="2" id="KW-0808">Transferase</keyword>
<keyword evidence="1" id="KW-0723">Serine/threonine-protein kinase</keyword>
<dbReference type="InterPro" id="IPR008271">
    <property type="entry name" value="Ser/Thr_kinase_AS"/>
</dbReference>
<keyword evidence="5 6" id="KW-0067">ATP-binding</keyword>
<dbReference type="Ensembl" id="ENSAPET00000030104.1">
    <property type="protein sequence ID" value="ENSAPEP00000029317.1"/>
    <property type="gene ID" value="ENSAPEG00000020841.1"/>
</dbReference>
<dbReference type="AlphaFoldDB" id="A0A3P8U1Y4"/>
<evidence type="ECO:0000259" key="8">
    <source>
        <dbReference type="PROSITE" id="PS50011"/>
    </source>
</evidence>
<dbReference type="PROSITE" id="PS00107">
    <property type="entry name" value="PROTEIN_KINASE_ATP"/>
    <property type="match status" value="1"/>
</dbReference>
<feature type="binding site" evidence="6">
    <location>
        <position position="45"/>
    </location>
    <ligand>
        <name>ATP</name>
        <dbReference type="ChEBI" id="CHEBI:30616"/>
    </ligand>
</feature>
<evidence type="ECO:0000256" key="6">
    <source>
        <dbReference type="PROSITE-ProRule" id="PRU10141"/>
    </source>
</evidence>
<reference evidence="9" key="2">
    <citation type="submission" date="2025-08" db="UniProtKB">
        <authorList>
            <consortium name="Ensembl"/>
        </authorList>
    </citation>
    <scope>IDENTIFICATION</scope>
</reference>
<dbReference type="InterPro" id="IPR011009">
    <property type="entry name" value="Kinase-like_dom_sf"/>
</dbReference>
<dbReference type="Pfam" id="PF00069">
    <property type="entry name" value="Pkinase"/>
    <property type="match status" value="1"/>
</dbReference>
<dbReference type="OMA" id="IARVFCC"/>
<dbReference type="GeneTree" id="ENSGT00940000157742"/>
<dbReference type="GO" id="GO:0005524">
    <property type="term" value="F:ATP binding"/>
    <property type="evidence" value="ECO:0007669"/>
    <property type="project" value="UniProtKB-UniRule"/>
</dbReference>
<keyword evidence="4" id="KW-0418">Kinase</keyword>
<dbReference type="GO" id="GO:0005634">
    <property type="term" value="C:nucleus"/>
    <property type="evidence" value="ECO:0007669"/>
    <property type="project" value="TreeGrafter"/>
</dbReference>
<keyword evidence="10" id="KW-1185">Reference proteome</keyword>
<dbReference type="GO" id="GO:0005737">
    <property type="term" value="C:cytoplasm"/>
    <property type="evidence" value="ECO:0007669"/>
    <property type="project" value="TreeGrafter"/>
</dbReference>
<evidence type="ECO:0000256" key="7">
    <source>
        <dbReference type="SAM" id="MobiDB-lite"/>
    </source>
</evidence>
<dbReference type="GO" id="GO:0004713">
    <property type="term" value="F:protein tyrosine kinase activity"/>
    <property type="evidence" value="ECO:0007669"/>
    <property type="project" value="TreeGrafter"/>
</dbReference>
<dbReference type="SUPFAM" id="SSF56112">
    <property type="entry name" value="Protein kinase-like (PK-like)"/>
    <property type="match status" value="1"/>
</dbReference>
<dbReference type="PROSITE" id="PS00108">
    <property type="entry name" value="PROTEIN_KINASE_ST"/>
    <property type="match status" value="1"/>
</dbReference>
<reference evidence="9 10" key="1">
    <citation type="submission" date="2018-03" db="EMBL/GenBank/DDBJ databases">
        <title>Finding Nemo's genes: A chromosome-scale reference assembly of the genome of the orange clownfish Amphiprion percula.</title>
        <authorList>
            <person name="Lehmann R."/>
        </authorList>
    </citation>
    <scope>NUCLEOTIDE SEQUENCE</scope>
</reference>
<evidence type="ECO:0000256" key="1">
    <source>
        <dbReference type="ARBA" id="ARBA00022527"/>
    </source>
</evidence>
<feature type="compositionally biased region" description="Polar residues" evidence="7">
    <location>
        <begin position="487"/>
        <end position="498"/>
    </location>
</feature>
<evidence type="ECO:0000256" key="2">
    <source>
        <dbReference type="ARBA" id="ARBA00022679"/>
    </source>
</evidence>
<proteinExistence type="predicted"/>
<dbReference type="PANTHER" id="PTHR24058:SF17">
    <property type="entry name" value="HOMEODOMAIN INTERACTING PROTEIN KINASE, ISOFORM D"/>
    <property type="match status" value="1"/>
</dbReference>
<feature type="region of interest" description="Disordered" evidence="7">
    <location>
        <begin position="475"/>
        <end position="498"/>
    </location>
</feature>
<organism evidence="9 10">
    <name type="scientific">Amphiprion percula</name>
    <name type="common">Orange clownfish</name>
    <name type="synonym">Lutjanus percula</name>
    <dbReference type="NCBI Taxonomy" id="161767"/>
    <lineage>
        <taxon>Eukaryota</taxon>
        <taxon>Metazoa</taxon>
        <taxon>Chordata</taxon>
        <taxon>Craniata</taxon>
        <taxon>Vertebrata</taxon>
        <taxon>Euteleostomi</taxon>
        <taxon>Actinopterygii</taxon>
        <taxon>Neopterygii</taxon>
        <taxon>Teleostei</taxon>
        <taxon>Neoteleostei</taxon>
        <taxon>Acanthomorphata</taxon>
        <taxon>Ovalentaria</taxon>
        <taxon>Pomacentridae</taxon>
        <taxon>Amphiprion</taxon>
    </lineage>
</organism>
<keyword evidence="3 6" id="KW-0547">Nucleotide-binding</keyword>
<dbReference type="Gene3D" id="1.10.510.10">
    <property type="entry name" value="Transferase(Phosphotransferase) domain 1"/>
    <property type="match status" value="1"/>
</dbReference>
<evidence type="ECO:0000256" key="3">
    <source>
        <dbReference type="ARBA" id="ARBA00022741"/>
    </source>
</evidence>
<evidence type="ECO:0000256" key="4">
    <source>
        <dbReference type="ARBA" id="ARBA00022777"/>
    </source>
</evidence>
<dbReference type="PANTHER" id="PTHR24058">
    <property type="entry name" value="DUAL SPECIFICITY PROTEIN KINASE"/>
    <property type="match status" value="1"/>
</dbReference>
<sequence length="560" mass="63570">MANLGIFKGSTLGSCHIVEEILGEGNFGVVAKCRNTLTNKTAAVKVHKKKLKNAIEEIFILKWLRRHGSDACNIVRWDGYFFDKEKLCISFEHLDQSLHHYQMAQNAKRLSMVELKSVLHQLATALSHLHSIDIIHADLKPVNIMVVDRHQHPIKVKIIDFGLACFASQVQQGECRGTMSYNAPEMSLGVPFNEAIDMWALGVTMAELAMGCALYPGMTEYDVLRAIIETQGQPPDDMLDCGMYTEDFFYIDDYGRSCWRFMTPHDVYQEYGLRATDARSIELRSLDDIQWHMERHRDGKMLVSLIKSMLNLDPHQRITAREVLEHQLFAPSLPQSLSRHTELDVVHLPAASCEEDKDSNVQLPNRCVAAPSREEDVDFNVQTSNPHSAAPLWHEGVDFMMRLPIPNSAASWDEEGIDSDVQLPHPYMAVTRSEEDEDFHLQLPNHYSVQLESNVQFPNSYWTTTWSEEGVDSMHIKDNIPRPSPSPAATSGESNNQTEDLTSEINHMKDQVLCPNSSASAISVESCPKSNTETKTKTKKVSWWKRFKKRIARVFCCCIH</sequence>
<name>A0A3P8U1Y4_AMPPE</name>
<accession>A0A3P8U1Y4</accession>
<dbReference type="PROSITE" id="PS50011">
    <property type="entry name" value="PROTEIN_KINASE_DOM"/>
    <property type="match status" value="1"/>
</dbReference>